<dbReference type="OrthoDB" id="26242at2759"/>
<dbReference type="GO" id="GO:0015031">
    <property type="term" value="P:protein transport"/>
    <property type="evidence" value="ECO:0007669"/>
    <property type="project" value="UniProtKB-KW"/>
</dbReference>
<dbReference type="InterPro" id="IPR039481">
    <property type="entry name" value="EXOC2/Sec5_N_dom"/>
</dbReference>
<comment type="similarity">
    <text evidence="1 4">Belongs to the SEC5 family.</text>
</comment>
<dbReference type="GeneID" id="24141959"/>
<dbReference type="Pfam" id="PF15469">
    <property type="entry name" value="Sec5"/>
    <property type="match status" value="1"/>
</dbReference>
<proteinExistence type="inferred from homology"/>
<dbReference type="KEGG" id="spar:SPRG_21039"/>
<evidence type="ECO:0000313" key="6">
    <source>
        <dbReference type="EMBL" id="KDO23290.1"/>
    </source>
</evidence>
<keyword evidence="7" id="KW-1185">Reference proteome</keyword>
<gene>
    <name evidence="6" type="ORF">SPRG_21039</name>
</gene>
<comment type="subunit">
    <text evidence="4">Component of the exocyst complex.</text>
</comment>
<dbReference type="GO" id="GO:0006887">
    <property type="term" value="P:exocytosis"/>
    <property type="evidence" value="ECO:0007669"/>
    <property type="project" value="UniProtKB-KW"/>
</dbReference>
<evidence type="ECO:0000256" key="4">
    <source>
        <dbReference type="RuleBase" id="RU365069"/>
    </source>
</evidence>
<dbReference type="EMBL" id="KK583255">
    <property type="protein sequence ID" value="KDO23290.1"/>
    <property type="molecule type" value="Genomic_DNA"/>
</dbReference>
<feature type="domain" description="Exocyst complex component EXOC2/Sec5 N-terminal" evidence="5">
    <location>
        <begin position="18"/>
        <end position="242"/>
    </location>
</feature>
<evidence type="ECO:0000259" key="5">
    <source>
        <dbReference type="Pfam" id="PF15469"/>
    </source>
</evidence>
<reference evidence="6 7" key="1">
    <citation type="journal article" date="2013" name="PLoS Genet.">
        <title>Distinctive expansion of potential virulence genes in the genome of the oomycete fish pathogen Saprolegnia parasitica.</title>
        <authorList>
            <person name="Jiang R.H."/>
            <person name="de Bruijn I."/>
            <person name="Haas B.J."/>
            <person name="Belmonte R."/>
            <person name="Lobach L."/>
            <person name="Christie J."/>
            <person name="van den Ackerveken G."/>
            <person name="Bottin A."/>
            <person name="Bulone V."/>
            <person name="Diaz-Moreno S.M."/>
            <person name="Dumas B."/>
            <person name="Fan L."/>
            <person name="Gaulin E."/>
            <person name="Govers F."/>
            <person name="Grenville-Briggs L.J."/>
            <person name="Horner N.R."/>
            <person name="Levin J.Z."/>
            <person name="Mammella M."/>
            <person name="Meijer H.J."/>
            <person name="Morris P."/>
            <person name="Nusbaum C."/>
            <person name="Oome S."/>
            <person name="Phillips A.J."/>
            <person name="van Rooyen D."/>
            <person name="Rzeszutek E."/>
            <person name="Saraiva M."/>
            <person name="Secombes C.J."/>
            <person name="Seidl M.F."/>
            <person name="Snel B."/>
            <person name="Stassen J.H."/>
            <person name="Sykes S."/>
            <person name="Tripathy S."/>
            <person name="van den Berg H."/>
            <person name="Vega-Arreguin J.C."/>
            <person name="Wawra S."/>
            <person name="Young S.K."/>
            <person name="Zeng Q."/>
            <person name="Dieguez-Uribeondo J."/>
            <person name="Russ C."/>
            <person name="Tyler B.M."/>
            <person name="van West P."/>
        </authorList>
    </citation>
    <scope>NUCLEOTIDE SEQUENCE [LARGE SCALE GENOMIC DNA]</scope>
    <source>
        <strain evidence="6 7">CBS 223.65</strain>
    </source>
</reference>
<evidence type="ECO:0000256" key="1">
    <source>
        <dbReference type="ARBA" id="ARBA00010578"/>
    </source>
</evidence>
<dbReference type="InterPro" id="IPR029175">
    <property type="entry name" value="EXOC2/Sec5"/>
</dbReference>
<name>A0A067C2D1_SAPPC</name>
<dbReference type="RefSeq" id="XP_012206005.1">
    <property type="nucleotide sequence ID" value="XM_012350615.1"/>
</dbReference>
<keyword evidence="2 4" id="KW-0813">Transport</keyword>
<accession>A0A067C2D1</accession>
<protein>
    <recommendedName>
        <fullName evidence="4">Exocyst complex component</fullName>
    </recommendedName>
</protein>
<sequence length="706" mass="77357">MLPSDDDDFLKETIDPKLDMNSVEFNATAFLAAKHADTKYAGLVAELETLKRSTSDKTEQLKALVASHFDQYLSCHEAIREVSDEIRAHESDSERLTTAFRSLKSTADKTLSLMLQRCEEQRKTRHALAVLARYRSFFEIPSRMRASLAKKDYVKLVEDFVHLKGHAGKASMALLKPVLDAATKTAMTANDELLHVLGDPDAVYCDQKQAISVVDALGITPKPSLLCVKTQLADMERILTSLSGPVVPIDAKARGVKPKETRSAPAAVVARSSAEIIADCGRLVRRFERGLWPVLCDTMALSTLSATEQEALHTSAADVLATCVRHLREQTLYTTQVSAEMIGSLHTIFLALDSLRPCPDSVLTAKLDVLKVTFCGQVRLDVVLAFFAAATHTAEARWSTSVETHGAAWAAAAASLQDTMHSADRADVLEAAAAVFDSTLSEWWRTLQPVLTQAIETNLSPTDAAHDAFCMVLLQSVVAHGQTLLALFGTLLSADVLVDDAPSSLASLVVVANCLAVPRRAGFVGFLNAMMESKVDVRSLSLSSTILECGKRFHESRVALLSATLDDEESFYVPESSTEVRPYVFSVLYHLVTWRSHVAYCIPLETESHVESLLSQCADQLQHFLAGRAEDANSCASSDEAQWQRTHLHVEASFFKKTLAAFVSKNATAWDTLIKRLSAHTSSNEVADLLSQVELQTQMYRLSLMK</sequence>
<dbReference type="PANTHER" id="PTHR13043">
    <property type="entry name" value="EXOCYST COMPLEX COMPONENT SEC5"/>
    <property type="match status" value="1"/>
</dbReference>
<dbReference type="AlphaFoldDB" id="A0A067C2D1"/>
<dbReference type="VEuPathDB" id="FungiDB:SPRG_21039"/>
<evidence type="ECO:0000313" key="7">
    <source>
        <dbReference type="Proteomes" id="UP000030745"/>
    </source>
</evidence>
<dbReference type="GO" id="GO:0006893">
    <property type="term" value="P:Golgi to plasma membrane transport"/>
    <property type="evidence" value="ECO:0007669"/>
    <property type="project" value="UniProtKB-UniRule"/>
</dbReference>
<evidence type="ECO:0000256" key="3">
    <source>
        <dbReference type="ARBA" id="ARBA00022483"/>
    </source>
</evidence>
<keyword evidence="3 4" id="KW-0268">Exocytosis</keyword>
<keyword evidence="4" id="KW-0653">Protein transport</keyword>
<dbReference type="OMA" id="KHADTKY"/>
<comment type="function">
    <text evidence="4">Component of the exocyst complex involved in the docking of exocytic vesicles with fusion sites on the plasma membrane.</text>
</comment>
<dbReference type="Proteomes" id="UP000030745">
    <property type="component" value="Unassembled WGS sequence"/>
</dbReference>
<dbReference type="PANTHER" id="PTHR13043:SF1">
    <property type="entry name" value="EXOCYST COMPLEX COMPONENT 2"/>
    <property type="match status" value="1"/>
</dbReference>
<organism evidence="6 7">
    <name type="scientific">Saprolegnia parasitica (strain CBS 223.65)</name>
    <dbReference type="NCBI Taxonomy" id="695850"/>
    <lineage>
        <taxon>Eukaryota</taxon>
        <taxon>Sar</taxon>
        <taxon>Stramenopiles</taxon>
        <taxon>Oomycota</taxon>
        <taxon>Saprolegniomycetes</taxon>
        <taxon>Saprolegniales</taxon>
        <taxon>Saprolegniaceae</taxon>
        <taxon>Saprolegnia</taxon>
    </lineage>
</organism>
<dbReference type="STRING" id="695850.A0A067C2D1"/>
<dbReference type="GO" id="GO:0000145">
    <property type="term" value="C:exocyst"/>
    <property type="evidence" value="ECO:0007669"/>
    <property type="project" value="UniProtKB-UniRule"/>
</dbReference>
<evidence type="ECO:0000256" key="2">
    <source>
        <dbReference type="ARBA" id="ARBA00022448"/>
    </source>
</evidence>